<dbReference type="RefSeq" id="WP_110439213.1">
    <property type="nucleotide sequence ID" value="NZ_CP046393.1"/>
</dbReference>
<evidence type="ECO:0000259" key="4">
    <source>
        <dbReference type="Pfam" id="PF00535"/>
    </source>
</evidence>
<evidence type="ECO:0000313" key="5">
    <source>
        <dbReference type="EMBL" id="PXZ00290.1"/>
    </source>
</evidence>
<comment type="similarity">
    <text evidence="1">Belongs to the glycosyltransferase 2 family.</text>
</comment>
<dbReference type="AlphaFoldDB" id="A0A318N177"/>
<dbReference type="Gene3D" id="3.90.550.10">
    <property type="entry name" value="Spore Coat Polysaccharide Biosynthesis Protein SpsA, Chain A"/>
    <property type="match status" value="1"/>
</dbReference>
<dbReference type="InterPro" id="IPR001173">
    <property type="entry name" value="Glyco_trans_2-like"/>
</dbReference>
<name>A0A318N177_9PROT</name>
<dbReference type="EMBL" id="QGLT01000003">
    <property type="protein sequence ID" value="PXZ00290.1"/>
    <property type="molecule type" value="Genomic_DNA"/>
</dbReference>
<evidence type="ECO:0000256" key="2">
    <source>
        <dbReference type="ARBA" id="ARBA00022676"/>
    </source>
</evidence>
<evidence type="ECO:0000256" key="1">
    <source>
        <dbReference type="ARBA" id="ARBA00006739"/>
    </source>
</evidence>
<gene>
    <name evidence="5" type="ORF">DK869_06565</name>
</gene>
<dbReference type="InterPro" id="IPR029044">
    <property type="entry name" value="Nucleotide-diphossugar_trans"/>
</dbReference>
<dbReference type="PANTHER" id="PTHR43179">
    <property type="entry name" value="RHAMNOSYLTRANSFERASE WBBL"/>
    <property type="match status" value="1"/>
</dbReference>
<dbReference type="Proteomes" id="UP000247565">
    <property type="component" value="Unassembled WGS sequence"/>
</dbReference>
<comment type="caution">
    <text evidence="5">The sequence shown here is derived from an EMBL/GenBank/DDBJ whole genome shotgun (WGS) entry which is preliminary data.</text>
</comment>
<keyword evidence="3" id="KW-0808">Transferase</keyword>
<keyword evidence="6" id="KW-1185">Reference proteome</keyword>
<feature type="domain" description="Glycosyltransferase 2-like" evidence="4">
    <location>
        <begin position="5"/>
        <end position="94"/>
    </location>
</feature>
<dbReference type="OrthoDB" id="7989229at2"/>
<proteinExistence type="inferred from homology"/>
<keyword evidence="2" id="KW-0328">Glycosyltransferase</keyword>
<dbReference type="PANTHER" id="PTHR43179:SF12">
    <property type="entry name" value="GALACTOFURANOSYLTRANSFERASE GLFT2"/>
    <property type="match status" value="1"/>
</dbReference>
<dbReference type="GO" id="GO:0016757">
    <property type="term" value="F:glycosyltransferase activity"/>
    <property type="evidence" value="ECO:0007669"/>
    <property type="project" value="UniProtKB-KW"/>
</dbReference>
<protein>
    <recommendedName>
        <fullName evidence="4">Glycosyltransferase 2-like domain-containing protein</fullName>
    </recommendedName>
</protein>
<evidence type="ECO:0000256" key="3">
    <source>
        <dbReference type="ARBA" id="ARBA00022679"/>
    </source>
</evidence>
<dbReference type="Pfam" id="PF00535">
    <property type="entry name" value="Glycos_transf_2"/>
    <property type="match status" value="1"/>
</dbReference>
<dbReference type="SUPFAM" id="SSF53448">
    <property type="entry name" value="Nucleotide-diphospho-sugar transferases"/>
    <property type="match status" value="1"/>
</dbReference>
<organism evidence="5 6">
    <name type="scientific">Commensalibacter melissae</name>
    <dbReference type="NCBI Taxonomy" id="2070537"/>
    <lineage>
        <taxon>Bacteria</taxon>
        <taxon>Pseudomonadati</taxon>
        <taxon>Pseudomonadota</taxon>
        <taxon>Alphaproteobacteria</taxon>
        <taxon>Acetobacterales</taxon>
        <taxon>Acetobacteraceae</taxon>
    </lineage>
</organism>
<evidence type="ECO:0000313" key="6">
    <source>
        <dbReference type="Proteomes" id="UP000247565"/>
    </source>
</evidence>
<accession>A0A318N177</accession>
<sequence>MKIGIAITTFNRIEYLIEQIRLIQKFSLNEYELIVCDDGSTDETVDVLNREKINYITGKNKGIAWNKNRGIYYLANYTQADMFILLDDDIFPTMYGWDVEWAKAAQIHGHVTFVVPEWKDKLLYGDCNAQNPGISPLIAGSCITVSREAFPLVGYMDNRFGRYGHEHTDYSTRYVKSGFGGIVREDNSIVYAVMDSGLKLMPIPSTGSPEEARNNEKTLNDLKEEPLFRYPWFSRNQKQEFLNDLKDKSQIVHLKEWDIIREFDQDFYLETYPDVKAAGINPVQHYILYGCKENRKIKPE</sequence>
<reference evidence="5 6" key="1">
    <citation type="submission" date="2018-05" db="EMBL/GenBank/DDBJ databases">
        <title>Reference genomes for bee gut microbiota database.</title>
        <authorList>
            <person name="Ellegaard K.M."/>
        </authorList>
    </citation>
    <scope>NUCLEOTIDE SEQUENCE [LARGE SCALE GENOMIC DNA]</scope>
    <source>
        <strain evidence="5 6">ESL0284</strain>
    </source>
</reference>